<organism evidence="2 3">
    <name type="scientific">Lactuca virosa</name>
    <dbReference type="NCBI Taxonomy" id="75947"/>
    <lineage>
        <taxon>Eukaryota</taxon>
        <taxon>Viridiplantae</taxon>
        <taxon>Streptophyta</taxon>
        <taxon>Embryophyta</taxon>
        <taxon>Tracheophyta</taxon>
        <taxon>Spermatophyta</taxon>
        <taxon>Magnoliopsida</taxon>
        <taxon>eudicotyledons</taxon>
        <taxon>Gunneridae</taxon>
        <taxon>Pentapetalae</taxon>
        <taxon>asterids</taxon>
        <taxon>campanulids</taxon>
        <taxon>Asterales</taxon>
        <taxon>Asteraceae</taxon>
        <taxon>Cichorioideae</taxon>
        <taxon>Cichorieae</taxon>
        <taxon>Lactucinae</taxon>
        <taxon>Lactuca</taxon>
    </lineage>
</organism>
<keyword evidence="3" id="KW-1185">Reference proteome</keyword>
<protein>
    <submittedName>
        <fullName evidence="2">Uncharacterized protein</fullName>
    </submittedName>
</protein>
<proteinExistence type="predicted"/>
<comment type="caution">
    <text evidence="2">The sequence shown here is derived from an EMBL/GenBank/DDBJ whole genome shotgun (WGS) entry which is preliminary data.</text>
</comment>
<dbReference type="AlphaFoldDB" id="A0AAU9LE50"/>
<evidence type="ECO:0000313" key="3">
    <source>
        <dbReference type="Proteomes" id="UP001157418"/>
    </source>
</evidence>
<feature type="compositionally biased region" description="Polar residues" evidence="1">
    <location>
        <begin position="78"/>
        <end position="92"/>
    </location>
</feature>
<reference evidence="2 3" key="1">
    <citation type="submission" date="2022-01" db="EMBL/GenBank/DDBJ databases">
        <authorList>
            <person name="Xiong W."/>
            <person name="Schranz E."/>
        </authorList>
    </citation>
    <scope>NUCLEOTIDE SEQUENCE [LARGE SCALE GENOMIC DNA]</scope>
</reference>
<dbReference type="EMBL" id="CAKMRJ010000001">
    <property type="protein sequence ID" value="CAH1414293.1"/>
    <property type="molecule type" value="Genomic_DNA"/>
</dbReference>
<sequence length="143" mass="16012">MLKVLYDDGDIEVLCLDKERWKLVKSGHKLAERKLMTYSPHPKEGASKKLKSSGSFKQTKESTDISPSSVVRGKRTSRQNLNQGQKGVSQRSAYLEIRRSKDPDAPMPEAISSKINNLGAVEDKLEKSRSKENQTTGDAEHLK</sequence>
<evidence type="ECO:0000256" key="1">
    <source>
        <dbReference type="SAM" id="MobiDB-lite"/>
    </source>
</evidence>
<feature type="compositionally biased region" description="Basic and acidic residues" evidence="1">
    <location>
        <begin position="121"/>
        <end position="143"/>
    </location>
</feature>
<feature type="region of interest" description="Disordered" evidence="1">
    <location>
        <begin position="35"/>
        <end position="143"/>
    </location>
</feature>
<feature type="compositionally biased region" description="Basic and acidic residues" evidence="1">
    <location>
        <begin position="35"/>
        <end position="47"/>
    </location>
</feature>
<name>A0AAU9LE50_9ASTR</name>
<dbReference type="Proteomes" id="UP001157418">
    <property type="component" value="Unassembled WGS sequence"/>
</dbReference>
<accession>A0AAU9LE50</accession>
<gene>
    <name evidence="2" type="ORF">LVIROSA_LOCUS2215</name>
</gene>
<evidence type="ECO:0000313" key="2">
    <source>
        <dbReference type="EMBL" id="CAH1414293.1"/>
    </source>
</evidence>